<evidence type="ECO:0000256" key="2">
    <source>
        <dbReference type="SAM" id="Phobius"/>
    </source>
</evidence>
<feature type="transmembrane region" description="Helical" evidence="2">
    <location>
        <begin position="107"/>
        <end position="127"/>
    </location>
</feature>
<gene>
    <name evidence="4" type="ordered locus">Dret_0894</name>
</gene>
<evidence type="ECO:0000313" key="5">
    <source>
        <dbReference type="Proteomes" id="UP000001052"/>
    </source>
</evidence>
<feature type="transmembrane region" description="Helical" evidence="2">
    <location>
        <begin position="223"/>
        <end position="243"/>
    </location>
</feature>
<proteinExistence type="predicted"/>
<reference evidence="4 5" key="2">
    <citation type="journal article" date="2010" name="Stand. Genomic Sci.">
        <title>Complete genome sequence of Desulfohalobium retbaense type strain (HR(100)).</title>
        <authorList>
            <person name="Spring S."/>
            <person name="Nolan M."/>
            <person name="Lapidus A."/>
            <person name="Glavina Del Rio T."/>
            <person name="Copeland A."/>
            <person name="Tice H."/>
            <person name="Cheng J.F."/>
            <person name="Lucas S."/>
            <person name="Land M."/>
            <person name="Chen F."/>
            <person name="Bruce D."/>
            <person name="Goodwin L."/>
            <person name="Pitluck S."/>
            <person name="Ivanova N."/>
            <person name="Mavromatis K."/>
            <person name="Mikhailova N."/>
            <person name="Pati A."/>
            <person name="Chen A."/>
            <person name="Palaniappan K."/>
            <person name="Hauser L."/>
            <person name="Chang Y.J."/>
            <person name="Jeffries C.D."/>
            <person name="Munk C."/>
            <person name="Kiss H."/>
            <person name="Chain P."/>
            <person name="Han C."/>
            <person name="Brettin T."/>
            <person name="Detter J.C."/>
            <person name="Schuler E."/>
            <person name="Goker M."/>
            <person name="Rohde M."/>
            <person name="Bristow J."/>
            <person name="Eisen J.A."/>
            <person name="Markowitz V."/>
            <person name="Hugenholtz P."/>
            <person name="Kyrpides N.C."/>
            <person name="Klenk H.P."/>
        </authorList>
    </citation>
    <scope>NUCLEOTIDE SEQUENCE [LARGE SCALE GENOMIC DNA]</scope>
    <source>
        <strain evidence="4 5">DSM 5692</strain>
    </source>
</reference>
<sequence>MIEIRLLRPARREFQADVYRPGVISLSRILWGSLGGGLLLFLIGVCSRLFQIGVLFPPLAATCFIGATCVYLRVARPKAVIVGHCVATIGGLVGCYLGTLMLGEARFVASVKLGLAVLLASAFMQVLDADHPPAAATAAIPAILPLPASGLVLPLHMAWGGVLAVVFAVAWNRVWFECPVPEEGGVKGWLRLPMGRLDSAGTVLCCTAALLMCFKVVNETVYGVGLGLMVLGLLVLGISHFFAARYVRRQEAPESPSACASPGQGQTPQGRNK</sequence>
<dbReference type="Proteomes" id="UP000001052">
    <property type="component" value="Chromosome"/>
</dbReference>
<dbReference type="KEGG" id="drt:Dret_0894"/>
<protein>
    <recommendedName>
        <fullName evidence="3">HPP transmembrane region domain-containing protein</fullName>
    </recommendedName>
</protein>
<dbReference type="AlphaFoldDB" id="C8X188"/>
<keyword evidence="2" id="KW-0472">Membrane</keyword>
<dbReference type="InterPro" id="IPR058581">
    <property type="entry name" value="TM_HPP"/>
</dbReference>
<dbReference type="Pfam" id="PF04982">
    <property type="entry name" value="TM_HPP"/>
    <property type="match status" value="1"/>
</dbReference>
<feature type="transmembrane region" description="Helical" evidence="2">
    <location>
        <begin position="21"/>
        <end position="43"/>
    </location>
</feature>
<evidence type="ECO:0000256" key="1">
    <source>
        <dbReference type="SAM" id="MobiDB-lite"/>
    </source>
</evidence>
<organism evidence="4 5">
    <name type="scientific">Desulfohalobium retbaense (strain ATCC 49708 / DSM 5692 / JCM 16813 / HR100)</name>
    <dbReference type="NCBI Taxonomy" id="485915"/>
    <lineage>
        <taxon>Bacteria</taxon>
        <taxon>Pseudomonadati</taxon>
        <taxon>Thermodesulfobacteriota</taxon>
        <taxon>Desulfovibrionia</taxon>
        <taxon>Desulfovibrionales</taxon>
        <taxon>Desulfohalobiaceae</taxon>
        <taxon>Desulfohalobium</taxon>
    </lineage>
</organism>
<feature type="domain" description="HPP transmembrane region" evidence="3">
    <location>
        <begin position="23"/>
        <end position="175"/>
    </location>
</feature>
<dbReference type="STRING" id="485915.Dret_0894"/>
<keyword evidence="2" id="KW-0812">Transmembrane</keyword>
<feature type="compositionally biased region" description="Polar residues" evidence="1">
    <location>
        <begin position="263"/>
        <end position="273"/>
    </location>
</feature>
<keyword evidence="2" id="KW-1133">Transmembrane helix</keyword>
<dbReference type="HOGENOM" id="CLU_1072528_0_0_7"/>
<feature type="transmembrane region" description="Helical" evidence="2">
    <location>
        <begin position="79"/>
        <end position="101"/>
    </location>
</feature>
<reference evidence="5" key="1">
    <citation type="submission" date="2009-09" db="EMBL/GenBank/DDBJ databases">
        <title>The complete chromosome of Desulfohalobium retbaense DSM 5692.</title>
        <authorList>
            <consortium name="US DOE Joint Genome Institute (JGI-PGF)"/>
            <person name="Lucas S."/>
            <person name="Copeland A."/>
            <person name="Lapidus A."/>
            <person name="Glavina del Rio T."/>
            <person name="Dalin E."/>
            <person name="Tice H."/>
            <person name="Bruce D."/>
            <person name="Goodwin L."/>
            <person name="Pitluck S."/>
            <person name="Kyrpides N."/>
            <person name="Mavromatis K."/>
            <person name="Ivanova N."/>
            <person name="Mikhailova N."/>
            <person name="Munk A.C."/>
            <person name="Brettin T."/>
            <person name="Detter J.C."/>
            <person name="Han C."/>
            <person name="Tapia R."/>
            <person name="Larimer F."/>
            <person name="Land M."/>
            <person name="Hauser L."/>
            <person name="Markowitz V."/>
            <person name="Cheng J.-F."/>
            <person name="Hugenholtz P."/>
            <person name="Woyke T."/>
            <person name="Wu D."/>
            <person name="Spring S."/>
            <person name="Klenk H.-P."/>
            <person name="Eisen J.A."/>
        </authorList>
    </citation>
    <scope>NUCLEOTIDE SEQUENCE [LARGE SCALE GENOMIC DNA]</scope>
    <source>
        <strain evidence="5">DSM 5692</strain>
    </source>
</reference>
<name>C8X188_DESRD</name>
<evidence type="ECO:0000259" key="3">
    <source>
        <dbReference type="Pfam" id="PF04982"/>
    </source>
</evidence>
<evidence type="ECO:0000313" key="4">
    <source>
        <dbReference type="EMBL" id="ACV68185.1"/>
    </source>
</evidence>
<accession>C8X188</accession>
<feature type="region of interest" description="Disordered" evidence="1">
    <location>
        <begin position="253"/>
        <end position="273"/>
    </location>
</feature>
<feature type="transmembrane region" description="Helical" evidence="2">
    <location>
        <begin position="158"/>
        <end position="176"/>
    </location>
</feature>
<dbReference type="EMBL" id="CP001734">
    <property type="protein sequence ID" value="ACV68185.1"/>
    <property type="molecule type" value="Genomic_DNA"/>
</dbReference>
<dbReference type="OrthoDB" id="5455950at2"/>
<dbReference type="eggNOG" id="ENOG502Z9NW">
    <property type="taxonomic scope" value="Bacteria"/>
</dbReference>
<keyword evidence="5" id="KW-1185">Reference proteome</keyword>
<dbReference type="RefSeq" id="WP_015751343.1">
    <property type="nucleotide sequence ID" value="NC_013223.1"/>
</dbReference>
<feature type="transmembrane region" description="Helical" evidence="2">
    <location>
        <begin position="49"/>
        <end position="72"/>
    </location>
</feature>